<keyword evidence="3" id="KW-1185">Reference proteome</keyword>
<reference evidence="2 3" key="1">
    <citation type="journal article" date="2017" name="Front. Microbiol.">
        <title>Labilibaculum manganireducens gen. nov., sp. nov. and Labilibaculum filiforme sp. nov., Novel Bacteroidetes Isolated from Subsurface Sediments of the Baltic Sea.</title>
        <authorList>
            <person name="Vandieken V."/>
            <person name="Marshall I.P."/>
            <person name="Niemann H."/>
            <person name="Engelen B."/>
            <person name="Cypionka H."/>
        </authorList>
    </citation>
    <scope>NUCLEOTIDE SEQUENCE [LARGE SCALE GENOMIC DNA]</scope>
    <source>
        <strain evidence="2 3">59.10-2M</strain>
    </source>
</reference>
<evidence type="ECO:0000313" key="3">
    <source>
        <dbReference type="Proteomes" id="UP000233618"/>
    </source>
</evidence>
<feature type="signal peptide" evidence="1">
    <location>
        <begin position="1"/>
        <end position="20"/>
    </location>
</feature>
<comment type="caution">
    <text evidence="2">The sequence shown here is derived from an EMBL/GenBank/DDBJ whole genome shotgun (WGS) entry which is preliminary data.</text>
</comment>
<dbReference type="RefSeq" id="WP_101310712.1">
    <property type="nucleotide sequence ID" value="NZ_MVDE01000026.1"/>
</dbReference>
<dbReference type="AlphaFoldDB" id="A0A2N3I177"/>
<evidence type="ECO:0000313" key="2">
    <source>
        <dbReference type="EMBL" id="PKQ64051.1"/>
    </source>
</evidence>
<protein>
    <recommendedName>
        <fullName evidence="4">Outer membrane protein beta-barrel domain-containing protein</fullName>
    </recommendedName>
</protein>
<organism evidence="2 3">
    <name type="scientific">Labilibaculum manganireducens</name>
    <dbReference type="NCBI Taxonomy" id="1940525"/>
    <lineage>
        <taxon>Bacteria</taxon>
        <taxon>Pseudomonadati</taxon>
        <taxon>Bacteroidota</taxon>
        <taxon>Bacteroidia</taxon>
        <taxon>Marinilabiliales</taxon>
        <taxon>Marinifilaceae</taxon>
        <taxon>Labilibaculum</taxon>
    </lineage>
</organism>
<sequence length="206" mass="23234">MKKQFFLFVVIIALSTTVSAQSKTVESTCSKSNFASQTDSITTKQTVGIAIDLLPPIMSATTGNLGYSAQLWYGYRKYRVRGVIAGFQMPDKLMGNNDFKDLKTTARALIFDCFKNNNFEGWWLGAGAEMWDNTISSKIDNRSYDFTNYVITAGSGYIIKLHKNFYIEPWAAVHYVVNNEKVLVGATEYKTKRLQGEVSLKVGWHF</sequence>
<evidence type="ECO:0008006" key="4">
    <source>
        <dbReference type="Google" id="ProtNLM"/>
    </source>
</evidence>
<accession>A0A2N3I177</accession>
<dbReference type="Proteomes" id="UP000233618">
    <property type="component" value="Unassembled WGS sequence"/>
</dbReference>
<name>A0A2N3I177_9BACT</name>
<feature type="chain" id="PRO_5014910821" description="Outer membrane protein beta-barrel domain-containing protein" evidence="1">
    <location>
        <begin position="21"/>
        <end position="206"/>
    </location>
</feature>
<evidence type="ECO:0000256" key="1">
    <source>
        <dbReference type="SAM" id="SignalP"/>
    </source>
</evidence>
<keyword evidence="1" id="KW-0732">Signal</keyword>
<proteinExistence type="predicted"/>
<gene>
    <name evidence="2" type="ORF">BZG01_15260</name>
</gene>
<dbReference type="EMBL" id="MVDE01000026">
    <property type="protein sequence ID" value="PKQ64051.1"/>
    <property type="molecule type" value="Genomic_DNA"/>
</dbReference>